<dbReference type="Proteomes" id="UP001162164">
    <property type="component" value="Unassembled WGS sequence"/>
</dbReference>
<sequence length="67" mass="7709">MEELNESNFALSAILKTTFDRCVFTQPTLCLSYLLRYMKANRYQKRRLMNVLLGTTCGKIIAAFSIP</sequence>
<reference evidence="2" key="1">
    <citation type="journal article" date="2023" name="Insect Mol. Biol.">
        <title>Genome sequencing provides insights into the evolution of gene families encoding plant cell wall-degrading enzymes in longhorned beetles.</title>
        <authorList>
            <person name="Shin N.R."/>
            <person name="Okamura Y."/>
            <person name="Kirsch R."/>
            <person name="Pauchet Y."/>
        </authorList>
    </citation>
    <scope>NUCLEOTIDE SEQUENCE</scope>
    <source>
        <strain evidence="2">MMC_N1</strain>
    </source>
</reference>
<keyword evidence="1" id="KW-0812">Transmembrane</keyword>
<name>A0ABQ9J5W1_9CUCU</name>
<evidence type="ECO:0000313" key="3">
    <source>
        <dbReference type="Proteomes" id="UP001162164"/>
    </source>
</evidence>
<feature type="transmembrane region" description="Helical" evidence="1">
    <location>
        <begin position="48"/>
        <end position="66"/>
    </location>
</feature>
<dbReference type="EMBL" id="JAPWTJ010001200">
    <property type="protein sequence ID" value="KAJ8973302.1"/>
    <property type="molecule type" value="Genomic_DNA"/>
</dbReference>
<keyword evidence="1" id="KW-0472">Membrane</keyword>
<accession>A0ABQ9J5W1</accession>
<comment type="caution">
    <text evidence="2">The sequence shown here is derived from an EMBL/GenBank/DDBJ whole genome shotgun (WGS) entry which is preliminary data.</text>
</comment>
<gene>
    <name evidence="2" type="ORF">NQ317_002787</name>
</gene>
<organism evidence="2 3">
    <name type="scientific">Molorchus minor</name>
    <dbReference type="NCBI Taxonomy" id="1323400"/>
    <lineage>
        <taxon>Eukaryota</taxon>
        <taxon>Metazoa</taxon>
        <taxon>Ecdysozoa</taxon>
        <taxon>Arthropoda</taxon>
        <taxon>Hexapoda</taxon>
        <taxon>Insecta</taxon>
        <taxon>Pterygota</taxon>
        <taxon>Neoptera</taxon>
        <taxon>Endopterygota</taxon>
        <taxon>Coleoptera</taxon>
        <taxon>Polyphaga</taxon>
        <taxon>Cucujiformia</taxon>
        <taxon>Chrysomeloidea</taxon>
        <taxon>Cerambycidae</taxon>
        <taxon>Lamiinae</taxon>
        <taxon>Monochamini</taxon>
        <taxon>Molorchus</taxon>
    </lineage>
</organism>
<proteinExistence type="predicted"/>
<keyword evidence="1" id="KW-1133">Transmembrane helix</keyword>
<protein>
    <submittedName>
        <fullName evidence="2">Uncharacterized protein</fullName>
    </submittedName>
</protein>
<evidence type="ECO:0000313" key="2">
    <source>
        <dbReference type="EMBL" id="KAJ8973302.1"/>
    </source>
</evidence>
<evidence type="ECO:0000256" key="1">
    <source>
        <dbReference type="SAM" id="Phobius"/>
    </source>
</evidence>
<keyword evidence="3" id="KW-1185">Reference proteome</keyword>